<evidence type="ECO:0000259" key="10">
    <source>
        <dbReference type="Pfam" id="PF04316"/>
    </source>
</evidence>
<dbReference type="InterPro" id="IPR035890">
    <property type="entry name" value="Anti-sigma-28_factor_FlgM_sf"/>
</dbReference>
<proteinExistence type="inferred from homology"/>
<dbReference type="EMBL" id="JBGUAW010000007">
    <property type="protein sequence ID" value="MFA9461464.1"/>
    <property type="molecule type" value="Genomic_DNA"/>
</dbReference>
<dbReference type="Proteomes" id="UP001575181">
    <property type="component" value="Unassembled WGS sequence"/>
</dbReference>
<dbReference type="Pfam" id="PF04316">
    <property type="entry name" value="FlgM"/>
    <property type="match status" value="1"/>
</dbReference>
<evidence type="ECO:0000256" key="2">
    <source>
        <dbReference type="ARBA" id="ARBA00017823"/>
    </source>
</evidence>
<comment type="function">
    <text evidence="7">Responsible for the coupling of flagellin expression to flagellar assembly by preventing expression of the flagellin genes when a component of the middle class of proteins is defective. It negatively regulates flagellar genes by inhibiting the activity of FliA by directly binding to FliA.</text>
</comment>
<keyword evidence="11" id="KW-0966">Cell projection</keyword>
<keyword evidence="3" id="KW-0678">Repressor</keyword>
<comment type="caution">
    <text evidence="11">The sequence shown here is derived from an EMBL/GenBank/DDBJ whole genome shotgun (WGS) entry which is preliminary data.</text>
</comment>
<dbReference type="InterPro" id="IPR031316">
    <property type="entry name" value="FlgM_C"/>
</dbReference>
<evidence type="ECO:0000256" key="4">
    <source>
        <dbReference type="ARBA" id="ARBA00022795"/>
    </source>
</evidence>
<evidence type="ECO:0000256" key="9">
    <source>
        <dbReference type="SAM" id="MobiDB-lite"/>
    </source>
</evidence>
<comment type="similarity">
    <text evidence="1">Belongs to the FlgM family.</text>
</comment>
<gene>
    <name evidence="11" type="primary">flgM</name>
    <name evidence="11" type="ORF">ACERLL_11570</name>
</gene>
<dbReference type="NCBIfam" id="TIGR03824">
    <property type="entry name" value="FlgM_jcvi"/>
    <property type="match status" value="1"/>
</dbReference>
<feature type="compositionally biased region" description="Polar residues" evidence="9">
    <location>
        <begin position="1"/>
        <end position="11"/>
    </location>
</feature>
<keyword evidence="6" id="KW-0804">Transcription</keyword>
<evidence type="ECO:0000256" key="6">
    <source>
        <dbReference type="ARBA" id="ARBA00023163"/>
    </source>
</evidence>
<evidence type="ECO:0000256" key="7">
    <source>
        <dbReference type="ARBA" id="ARBA00024739"/>
    </source>
</evidence>
<protein>
    <recommendedName>
        <fullName evidence="2">Negative regulator of flagellin synthesis</fullName>
    </recommendedName>
    <alternativeName>
        <fullName evidence="8">Anti-sigma-28 factor</fullName>
    </alternativeName>
</protein>
<evidence type="ECO:0000256" key="1">
    <source>
        <dbReference type="ARBA" id="ARBA00005322"/>
    </source>
</evidence>
<feature type="compositionally biased region" description="Low complexity" evidence="9">
    <location>
        <begin position="16"/>
        <end position="39"/>
    </location>
</feature>
<evidence type="ECO:0000256" key="5">
    <source>
        <dbReference type="ARBA" id="ARBA00023015"/>
    </source>
</evidence>
<keyword evidence="11" id="KW-0282">Flagellum</keyword>
<dbReference type="InterPro" id="IPR007412">
    <property type="entry name" value="FlgM"/>
</dbReference>
<evidence type="ECO:0000313" key="12">
    <source>
        <dbReference type="Proteomes" id="UP001575181"/>
    </source>
</evidence>
<accession>A0ABV4TWG8</accession>
<evidence type="ECO:0000313" key="11">
    <source>
        <dbReference type="EMBL" id="MFA9461464.1"/>
    </source>
</evidence>
<evidence type="ECO:0000256" key="3">
    <source>
        <dbReference type="ARBA" id="ARBA00022491"/>
    </source>
</evidence>
<feature type="domain" description="Anti-sigma-28 factor FlgM C-terminal" evidence="10">
    <location>
        <begin position="47"/>
        <end position="86"/>
    </location>
</feature>
<dbReference type="RefSeq" id="WP_373656252.1">
    <property type="nucleotide sequence ID" value="NZ_JBGUAW010000007.1"/>
</dbReference>
<keyword evidence="12" id="KW-1185">Reference proteome</keyword>
<feature type="region of interest" description="Disordered" evidence="9">
    <location>
        <begin position="1"/>
        <end position="55"/>
    </location>
</feature>
<sequence length="97" mass="10283">MRIDGKNNNPRRTSRSGKAGTGSSESAGSAASGSGSGEAARMDLNLPQLRGKLESLPDVRESRVEALKDAIDRGEYEVGGREVVSRVLSNVLLENLK</sequence>
<name>A0ABV4TWG8_9GAMM</name>
<reference evidence="11 12" key="1">
    <citation type="submission" date="2024-08" db="EMBL/GenBank/DDBJ databases">
        <title>Whole-genome sequencing of halo(alkali)philic microorganisms from hypersaline lakes.</title>
        <authorList>
            <person name="Sorokin D.Y."/>
            <person name="Merkel A.Y."/>
            <person name="Messina E."/>
            <person name="Yakimov M."/>
        </authorList>
    </citation>
    <scope>NUCLEOTIDE SEQUENCE [LARGE SCALE GENOMIC DNA]</scope>
    <source>
        <strain evidence="11 12">Cl-TMA</strain>
    </source>
</reference>
<evidence type="ECO:0000256" key="8">
    <source>
        <dbReference type="ARBA" id="ARBA00030117"/>
    </source>
</evidence>
<keyword evidence="4" id="KW-1005">Bacterial flagellum biogenesis</keyword>
<keyword evidence="11" id="KW-0969">Cilium</keyword>
<dbReference type="SUPFAM" id="SSF101498">
    <property type="entry name" value="Anti-sigma factor FlgM"/>
    <property type="match status" value="1"/>
</dbReference>
<organism evidence="11 12">
    <name type="scientific">Thiohalorhabdus methylotrophus</name>
    <dbReference type="NCBI Taxonomy" id="3242694"/>
    <lineage>
        <taxon>Bacteria</taxon>
        <taxon>Pseudomonadati</taxon>
        <taxon>Pseudomonadota</taxon>
        <taxon>Gammaproteobacteria</taxon>
        <taxon>Thiohalorhabdales</taxon>
        <taxon>Thiohalorhabdaceae</taxon>
        <taxon>Thiohalorhabdus</taxon>
    </lineage>
</organism>
<keyword evidence="5" id="KW-0805">Transcription regulation</keyword>